<keyword evidence="1" id="KW-0560">Oxidoreductase</keyword>
<sequence length="226" mass="24709">MLDASTDVLVLDRLESGEPLRFRDFHALVAGYTGRDEKAVRHHIDELAAIGVAPPEQVPMFYRVAANTISTAGSTPIAATNTSGEVEPVILRHGGKYFLGIGSDHTDRALETVDVGDSKRACPKPIGPVVVEIPDWSDFDWDACRARSRVDGELYQDGTLANLRTPRELLGIFAERHGDDGGDLICFAGTLPLLRGEFTPGDRWDLELALPDGRTLTHTYRTTGRN</sequence>
<protein>
    <submittedName>
        <fullName evidence="1">4-hydroxyphenylacetate 3-monooxygenase</fullName>
    </submittedName>
</protein>
<keyword evidence="1" id="KW-0503">Monooxygenase</keyword>
<evidence type="ECO:0000313" key="2">
    <source>
        <dbReference type="Proteomes" id="UP000199529"/>
    </source>
</evidence>
<reference evidence="2" key="1">
    <citation type="submission" date="2016-10" db="EMBL/GenBank/DDBJ databases">
        <authorList>
            <person name="Varghese N."/>
            <person name="Submissions S."/>
        </authorList>
    </citation>
    <scope>NUCLEOTIDE SEQUENCE [LARGE SCALE GENOMIC DNA]</scope>
    <source>
        <strain evidence="2">CGMCC 4.3530</strain>
    </source>
</reference>
<dbReference type="SUPFAM" id="SSF56529">
    <property type="entry name" value="FAH"/>
    <property type="match status" value="1"/>
</dbReference>
<dbReference type="EMBL" id="FNOK01000001">
    <property type="protein sequence ID" value="SDW05871.1"/>
    <property type="molecule type" value="Genomic_DNA"/>
</dbReference>
<dbReference type="InterPro" id="IPR021269">
    <property type="entry name" value="DUF2848"/>
</dbReference>
<organism evidence="1 2">
    <name type="scientific">Saccharopolyspora shandongensis</name>
    <dbReference type="NCBI Taxonomy" id="418495"/>
    <lineage>
        <taxon>Bacteria</taxon>
        <taxon>Bacillati</taxon>
        <taxon>Actinomycetota</taxon>
        <taxon>Actinomycetes</taxon>
        <taxon>Pseudonocardiales</taxon>
        <taxon>Pseudonocardiaceae</taxon>
        <taxon>Saccharopolyspora</taxon>
    </lineage>
</organism>
<gene>
    <name evidence="1" type="ORF">SAMN05216215_100188</name>
</gene>
<evidence type="ECO:0000313" key="1">
    <source>
        <dbReference type="EMBL" id="SDW05871.1"/>
    </source>
</evidence>
<accession>A0A1H2QF98</accession>
<dbReference type="GO" id="GO:0004497">
    <property type="term" value="F:monooxygenase activity"/>
    <property type="evidence" value="ECO:0007669"/>
    <property type="project" value="UniProtKB-KW"/>
</dbReference>
<dbReference type="InterPro" id="IPR036663">
    <property type="entry name" value="Fumarylacetoacetase_C_sf"/>
</dbReference>
<keyword evidence="2" id="KW-1185">Reference proteome</keyword>
<dbReference type="Pfam" id="PF11010">
    <property type="entry name" value="DUF2848"/>
    <property type="match status" value="1"/>
</dbReference>
<proteinExistence type="predicted"/>
<dbReference type="Proteomes" id="UP000199529">
    <property type="component" value="Unassembled WGS sequence"/>
</dbReference>
<dbReference type="RefSeq" id="WP_093259996.1">
    <property type="nucleotide sequence ID" value="NZ_FNOK01000001.1"/>
</dbReference>
<dbReference type="STRING" id="418495.SAMN05216215_100188"/>
<name>A0A1H2QF98_9PSEU</name>
<dbReference type="OrthoDB" id="9792678at2"/>
<dbReference type="AlphaFoldDB" id="A0A1H2QF98"/>